<gene>
    <name evidence="1" type="ORF">OIU84_026132</name>
</gene>
<comment type="caution">
    <text evidence="1">The sequence shown here is derived from an EMBL/GenBank/DDBJ whole genome shotgun (WGS) entry which is preliminary data.</text>
</comment>
<organism evidence="1 2">
    <name type="scientific">Salix udensis</name>
    <dbReference type="NCBI Taxonomy" id="889485"/>
    <lineage>
        <taxon>Eukaryota</taxon>
        <taxon>Viridiplantae</taxon>
        <taxon>Streptophyta</taxon>
        <taxon>Embryophyta</taxon>
        <taxon>Tracheophyta</taxon>
        <taxon>Spermatophyta</taxon>
        <taxon>Magnoliopsida</taxon>
        <taxon>eudicotyledons</taxon>
        <taxon>Gunneridae</taxon>
        <taxon>Pentapetalae</taxon>
        <taxon>rosids</taxon>
        <taxon>fabids</taxon>
        <taxon>Malpighiales</taxon>
        <taxon>Salicaceae</taxon>
        <taxon>Saliceae</taxon>
        <taxon>Salix</taxon>
    </lineage>
</organism>
<dbReference type="Proteomes" id="UP001162972">
    <property type="component" value="Chromosome 16"/>
</dbReference>
<dbReference type="EMBL" id="JAPFFJ010000006">
    <property type="protein sequence ID" value="KAJ6425492.1"/>
    <property type="molecule type" value="Genomic_DNA"/>
</dbReference>
<evidence type="ECO:0000313" key="2">
    <source>
        <dbReference type="Proteomes" id="UP001162972"/>
    </source>
</evidence>
<name>A0AAD6KL27_9ROSI</name>
<keyword evidence="2" id="KW-1185">Reference proteome</keyword>
<sequence length="89" mass="10427">MLWVLSTRWWKSMKLHSKQWWKKYHPLLVLSGNDTSVQLYSLSMKEIDVNTTGSYHLIFPPATGPFLAETSIKLAVTSRDGEMWRESRQ</sequence>
<reference evidence="1 2" key="1">
    <citation type="journal article" date="2023" name="Int. J. Mol. Sci.">
        <title>De Novo Assembly and Annotation of 11 Diverse Shrub Willow (Salix) Genomes Reveals Novel Gene Organization in Sex-Linked Regions.</title>
        <authorList>
            <person name="Hyden B."/>
            <person name="Feng K."/>
            <person name="Yates T.B."/>
            <person name="Jawdy S."/>
            <person name="Cereghino C."/>
            <person name="Smart L.B."/>
            <person name="Muchero W."/>
        </authorList>
    </citation>
    <scope>NUCLEOTIDE SEQUENCE [LARGE SCALE GENOMIC DNA]</scope>
    <source>
        <tissue evidence="1">Shoot tip</tissue>
    </source>
</reference>
<accession>A0AAD6KL27</accession>
<dbReference type="AlphaFoldDB" id="A0AAD6KL27"/>
<protein>
    <submittedName>
        <fullName evidence="1">Uncharacterized protein</fullName>
    </submittedName>
</protein>
<proteinExistence type="predicted"/>
<evidence type="ECO:0000313" key="1">
    <source>
        <dbReference type="EMBL" id="KAJ6425492.1"/>
    </source>
</evidence>